<evidence type="ECO:0000256" key="1">
    <source>
        <dbReference type="SAM" id="MobiDB-lite"/>
    </source>
</evidence>
<evidence type="ECO:0000313" key="4">
    <source>
        <dbReference type="Proteomes" id="UP000019486"/>
    </source>
</evidence>
<evidence type="ECO:0000313" key="3">
    <source>
        <dbReference type="EMBL" id="EWY37655.1"/>
    </source>
</evidence>
<name>W9GUV1_9PROT</name>
<feature type="domain" description="Sulphur oxidation protein SoxZ" evidence="2">
    <location>
        <begin position="9"/>
        <end position="101"/>
    </location>
</feature>
<dbReference type="InterPro" id="IPR014880">
    <property type="entry name" value="SoxZ_dom"/>
</dbReference>
<dbReference type="InterPro" id="IPR013783">
    <property type="entry name" value="Ig-like_fold"/>
</dbReference>
<dbReference type="InterPro" id="IPR030995">
    <property type="entry name" value="SoxZ"/>
</dbReference>
<sequence length="111" mass="12012">MARTLINVPATAKRGEVVEIKALISHPMETGFRTGSDGALIPRDIIHRFACTYNGEEVFSADLFPAITANPFITFTTVAEESGEIALSWTDDQGNTQTETAKITVGQDPVE</sequence>
<dbReference type="NCBIfam" id="TIGR04490">
    <property type="entry name" value="SoxZ_true"/>
    <property type="match status" value="1"/>
</dbReference>
<feature type="compositionally biased region" description="Polar residues" evidence="1">
    <location>
        <begin position="91"/>
        <end position="101"/>
    </location>
</feature>
<proteinExistence type="predicted"/>
<dbReference type="RefSeq" id="WP_037458448.1">
    <property type="nucleotide sequence ID" value="NZ_AVFL01000024.1"/>
</dbReference>
<dbReference type="SUPFAM" id="SSF81296">
    <property type="entry name" value="E set domains"/>
    <property type="match status" value="1"/>
</dbReference>
<evidence type="ECO:0000259" key="2">
    <source>
        <dbReference type="Pfam" id="PF08770"/>
    </source>
</evidence>
<dbReference type="STRING" id="1385369.N825_16520"/>
<feature type="region of interest" description="Disordered" evidence="1">
    <location>
        <begin position="91"/>
        <end position="111"/>
    </location>
</feature>
<gene>
    <name evidence="3" type="ORF">N825_16520</name>
</gene>
<dbReference type="Gene3D" id="2.60.40.10">
    <property type="entry name" value="Immunoglobulins"/>
    <property type="match status" value="1"/>
</dbReference>
<organism evidence="3 4">
    <name type="scientific">Skermanella stibiiresistens SB22</name>
    <dbReference type="NCBI Taxonomy" id="1385369"/>
    <lineage>
        <taxon>Bacteria</taxon>
        <taxon>Pseudomonadati</taxon>
        <taxon>Pseudomonadota</taxon>
        <taxon>Alphaproteobacteria</taxon>
        <taxon>Rhodospirillales</taxon>
        <taxon>Azospirillaceae</taxon>
        <taxon>Skermanella</taxon>
    </lineage>
</organism>
<dbReference type="EMBL" id="AVFL01000024">
    <property type="protein sequence ID" value="EWY37655.1"/>
    <property type="molecule type" value="Genomic_DNA"/>
</dbReference>
<dbReference type="AlphaFoldDB" id="W9GUV1"/>
<reference evidence="3 4" key="1">
    <citation type="submission" date="2013-08" db="EMBL/GenBank/DDBJ databases">
        <title>The genome sequence of Skermanella stibiiresistens.</title>
        <authorList>
            <person name="Zhu W."/>
            <person name="Wang G."/>
        </authorList>
    </citation>
    <scope>NUCLEOTIDE SEQUENCE [LARGE SCALE GENOMIC DNA]</scope>
    <source>
        <strain evidence="3 4">SB22</strain>
    </source>
</reference>
<dbReference type="Pfam" id="PF08770">
    <property type="entry name" value="SoxZ"/>
    <property type="match status" value="1"/>
</dbReference>
<dbReference type="InterPro" id="IPR014756">
    <property type="entry name" value="Ig_E-set"/>
</dbReference>
<dbReference type="Proteomes" id="UP000019486">
    <property type="component" value="Unassembled WGS sequence"/>
</dbReference>
<dbReference type="OrthoDB" id="9795530at2"/>
<protein>
    <submittedName>
        <fullName evidence="3">Sulfur oxidation protein</fullName>
    </submittedName>
</protein>
<comment type="caution">
    <text evidence="3">The sequence shown here is derived from an EMBL/GenBank/DDBJ whole genome shotgun (WGS) entry which is preliminary data.</text>
</comment>
<keyword evidence="4" id="KW-1185">Reference proteome</keyword>
<accession>W9GUV1</accession>